<dbReference type="AlphaFoldDB" id="A0AAD5S524"/>
<comment type="caution">
    <text evidence="1">The sequence shown here is derived from an EMBL/GenBank/DDBJ whole genome shotgun (WGS) entry which is preliminary data.</text>
</comment>
<keyword evidence="2" id="KW-1185">Reference proteome</keyword>
<evidence type="ECO:0000313" key="1">
    <source>
        <dbReference type="EMBL" id="KAJ3046455.1"/>
    </source>
</evidence>
<organism evidence="1 2">
    <name type="scientific">Rhizophlyctis rosea</name>
    <dbReference type="NCBI Taxonomy" id="64517"/>
    <lineage>
        <taxon>Eukaryota</taxon>
        <taxon>Fungi</taxon>
        <taxon>Fungi incertae sedis</taxon>
        <taxon>Chytridiomycota</taxon>
        <taxon>Chytridiomycota incertae sedis</taxon>
        <taxon>Chytridiomycetes</taxon>
        <taxon>Rhizophlyctidales</taxon>
        <taxon>Rhizophlyctidaceae</taxon>
        <taxon>Rhizophlyctis</taxon>
    </lineage>
</organism>
<protein>
    <submittedName>
        <fullName evidence="1">Uncharacterized protein</fullName>
    </submittedName>
</protein>
<gene>
    <name evidence="1" type="ORF">HK097_000846</name>
</gene>
<name>A0AAD5S524_9FUNG</name>
<feature type="non-terminal residue" evidence="1">
    <location>
        <position position="165"/>
    </location>
</feature>
<sequence length="165" mass="18761">MLQETIDSAVSGDREAAEEMIEVLERSRKRLQKDTQIDEGIKQQVNERLQTAEAGFKKTAHEGSLNGNTTLNHSIHSLLTNRRNSASLTTSALRRCSASSMSSRRGSAVSSMPPEVIETLQTHYNKWIVWNELDPYLRRFEGLQHMPLFFLYANADGIIRRRDSL</sequence>
<proteinExistence type="predicted"/>
<dbReference type="Proteomes" id="UP001212841">
    <property type="component" value="Unassembled WGS sequence"/>
</dbReference>
<dbReference type="EMBL" id="JADGJD010001164">
    <property type="protein sequence ID" value="KAJ3046455.1"/>
    <property type="molecule type" value="Genomic_DNA"/>
</dbReference>
<accession>A0AAD5S524</accession>
<reference evidence="1" key="1">
    <citation type="submission" date="2020-05" db="EMBL/GenBank/DDBJ databases">
        <title>Phylogenomic resolution of chytrid fungi.</title>
        <authorList>
            <person name="Stajich J.E."/>
            <person name="Amses K."/>
            <person name="Simmons R."/>
            <person name="Seto K."/>
            <person name="Myers J."/>
            <person name="Bonds A."/>
            <person name="Quandt C.A."/>
            <person name="Barry K."/>
            <person name="Liu P."/>
            <person name="Grigoriev I."/>
            <person name="Longcore J.E."/>
            <person name="James T.Y."/>
        </authorList>
    </citation>
    <scope>NUCLEOTIDE SEQUENCE</scope>
    <source>
        <strain evidence="1">JEL0318</strain>
    </source>
</reference>
<evidence type="ECO:0000313" key="2">
    <source>
        <dbReference type="Proteomes" id="UP001212841"/>
    </source>
</evidence>